<evidence type="ECO:0000313" key="2">
    <source>
        <dbReference type="Proteomes" id="UP001330749"/>
    </source>
</evidence>
<dbReference type="EMBL" id="JARMQG010000135">
    <property type="protein sequence ID" value="MED3563060.1"/>
    <property type="molecule type" value="Genomic_DNA"/>
</dbReference>
<gene>
    <name evidence="1" type="ORF">P4447_11460</name>
</gene>
<protein>
    <submittedName>
        <fullName evidence="1">Uncharacterized protein</fullName>
    </submittedName>
</protein>
<dbReference type="Proteomes" id="UP001330749">
    <property type="component" value="Unassembled WGS sequence"/>
</dbReference>
<reference evidence="1 2" key="1">
    <citation type="submission" date="2023-03" db="EMBL/GenBank/DDBJ databases">
        <title>Bacillus Genome Sequencing.</title>
        <authorList>
            <person name="Dunlap C."/>
        </authorList>
    </citation>
    <scope>NUCLEOTIDE SEQUENCE [LARGE SCALE GENOMIC DNA]</scope>
    <source>
        <strain evidence="1 2">B-14544</strain>
    </source>
</reference>
<name>A0ABU6NEC1_9BACI</name>
<keyword evidence="2" id="KW-1185">Reference proteome</keyword>
<organism evidence="1 2">
    <name type="scientific">Bacillus xiapuensis</name>
    <dbReference type="NCBI Taxonomy" id="2014075"/>
    <lineage>
        <taxon>Bacteria</taxon>
        <taxon>Bacillati</taxon>
        <taxon>Bacillota</taxon>
        <taxon>Bacilli</taxon>
        <taxon>Bacillales</taxon>
        <taxon>Bacillaceae</taxon>
        <taxon>Bacillus</taxon>
    </lineage>
</organism>
<proteinExistence type="predicted"/>
<evidence type="ECO:0000313" key="1">
    <source>
        <dbReference type="EMBL" id="MED3563060.1"/>
    </source>
</evidence>
<sequence length="67" mass="8412">MMKLQRTYFMIDDLIFEVKEPEISLKRIRNTQIKIENEEYKILRKQFDENLFNIEKRPDGWFITERE</sequence>
<accession>A0ABU6NEC1</accession>
<dbReference type="RefSeq" id="WP_327968088.1">
    <property type="nucleotide sequence ID" value="NZ_JARMQG010000135.1"/>
</dbReference>
<comment type="caution">
    <text evidence="1">The sequence shown here is derived from an EMBL/GenBank/DDBJ whole genome shotgun (WGS) entry which is preliminary data.</text>
</comment>